<dbReference type="SUPFAM" id="SSF51230">
    <property type="entry name" value="Single hybrid motif"/>
    <property type="match status" value="1"/>
</dbReference>
<dbReference type="InterPro" id="IPR050465">
    <property type="entry name" value="UPF0194_transport"/>
</dbReference>
<sequence>MKLSFKKKNLGNKEIINKEVIKKKFLNKKVIIISTIIIIIIVGIVGYKIYANKKALAAKSNVKYTVLNKTNLVKSLSTSGSVKSDSNTNVYSNSTGKVKTVNVSVGDKVKAGDVLAVLDTETLEQDIAKLQETIKNNDASTQIDLENNKKAYDNLIYLYDNNLNTDLISKETAVNSNKLDLETAQKNYDYNKVMLENGEVSQEVLNKAKNDYEKAKANYDNATVNLENSKVTVQQSLDKAKNDYEKSKLASENKSNQMDLENKQKALADCTIVAPVDGTITNVNATVGNSSSGALFKIEDLSDLIVNVSIAEVDVPKIKVGQKANITTDATGKEVIAGEIMSIDPISSSSSTSSSSSSNSSSGTSSSSTSSSTSTSTDVTFTAKVKIDSKNENIKEGMNAIVNIVLDEKDDIYAVPYSSIVKSKNGNNIYVAEEQKGKYVVKEIPVTKGIESDVNIEIQGEDIKDGLIVIGDTTTYKPGSIVQINKNK</sequence>
<evidence type="ECO:0000256" key="1">
    <source>
        <dbReference type="ARBA" id="ARBA00004196"/>
    </source>
</evidence>
<dbReference type="Pfam" id="PF25973">
    <property type="entry name" value="BSH_CzcB"/>
    <property type="match status" value="1"/>
</dbReference>
<accession>A0ABM7T430</accession>
<protein>
    <submittedName>
        <fullName evidence="8">Uncharacterized protein</fullName>
    </submittedName>
</protein>
<dbReference type="Pfam" id="PF25990">
    <property type="entry name" value="Beta-barrel_YknX"/>
    <property type="match status" value="1"/>
</dbReference>
<evidence type="ECO:0000259" key="6">
    <source>
        <dbReference type="Pfam" id="PF25973"/>
    </source>
</evidence>
<keyword evidence="2 3" id="KW-0175">Coiled coil</keyword>
<proteinExistence type="predicted"/>
<organism evidence="8 9">
    <name type="scientific">Clostridium gelidum</name>
    <dbReference type="NCBI Taxonomy" id="704125"/>
    <lineage>
        <taxon>Bacteria</taxon>
        <taxon>Bacillati</taxon>
        <taxon>Bacillota</taxon>
        <taxon>Clostridia</taxon>
        <taxon>Eubacteriales</taxon>
        <taxon>Clostridiaceae</taxon>
        <taxon>Clostridium</taxon>
    </lineage>
</organism>
<dbReference type="PANTHER" id="PTHR32347">
    <property type="entry name" value="EFFLUX SYSTEM COMPONENT YKNX-RELATED"/>
    <property type="match status" value="1"/>
</dbReference>
<feature type="region of interest" description="Disordered" evidence="4">
    <location>
        <begin position="345"/>
        <end position="376"/>
    </location>
</feature>
<reference evidence="9" key="1">
    <citation type="submission" date="2021-07" db="EMBL/GenBank/DDBJ databases">
        <title>Complete genome sequencing of a Clostridium isolate.</title>
        <authorList>
            <person name="Ueki A."/>
            <person name="Tonouchi A."/>
        </authorList>
    </citation>
    <scope>NUCLEOTIDE SEQUENCE [LARGE SCALE GENOMIC DNA]</scope>
    <source>
        <strain evidence="9">C5S11</strain>
    </source>
</reference>
<evidence type="ECO:0000256" key="5">
    <source>
        <dbReference type="SAM" id="Phobius"/>
    </source>
</evidence>
<feature type="domain" description="YknX-like beta-barrel" evidence="7">
    <location>
        <begin position="305"/>
        <end position="404"/>
    </location>
</feature>
<dbReference type="InterPro" id="IPR058647">
    <property type="entry name" value="BSH_CzcB-like"/>
</dbReference>
<keyword evidence="9" id="KW-1185">Reference proteome</keyword>
<dbReference type="Gene3D" id="1.10.287.470">
    <property type="entry name" value="Helix hairpin bin"/>
    <property type="match status" value="1"/>
</dbReference>
<dbReference type="Gene3D" id="2.40.50.100">
    <property type="match status" value="1"/>
</dbReference>
<evidence type="ECO:0000256" key="3">
    <source>
        <dbReference type="SAM" id="Coils"/>
    </source>
</evidence>
<dbReference type="PANTHER" id="PTHR32347:SF14">
    <property type="entry name" value="EFFLUX SYSTEM COMPONENT YKNX-RELATED"/>
    <property type="match status" value="1"/>
</dbReference>
<comment type="subcellular location">
    <subcellularLocation>
        <location evidence="1">Cell envelope</location>
    </subcellularLocation>
</comment>
<feature type="coiled-coil region" evidence="3">
    <location>
        <begin position="205"/>
        <end position="257"/>
    </location>
</feature>
<dbReference type="RefSeq" id="WP_224037578.1">
    <property type="nucleotide sequence ID" value="NZ_AP024849.1"/>
</dbReference>
<evidence type="ECO:0000256" key="2">
    <source>
        <dbReference type="ARBA" id="ARBA00023054"/>
    </source>
</evidence>
<feature type="domain" description="CzcB-like barrel-sandwich hybrid" evidence="6">
    <location>
        <begin position="89"/>
        <end position="290"/>
    </location>
</feature>
<dbReference type="InterPro" id="IPR011053">
    <property type="entry name" value="Single_hybrid_motif"/>
</dbReference>
<feature type="transmembrane region" description="Helical" evidence="5">
    <location>
        <begin position="30"/>
        <end position="50"/>
    </location>
</feature>
<keyword evidence="5" id="KW-0472">Membrane</keyword>
<name>A0ABM7T430_9CLOT</name>
<evidence type="ECO:0000259" key="7">
    <source>
        <dbReference type="Pfam" id="PF25990"/>
    </source>
</evidence>
<evidence type="ECO:0000313" key="9">
    <source>
        <dbReference type="Proteomes" id="UP000824633"/>
    </source>
</evidence>
<gene>
    <name evidence="8" type="ORF">psyc5s11_21190</name>
</gene>
<feature type="compositionally biased region" description="Low complexity" evidence="4">
    <location>
        <begin position="347"/>
        <end position="376"/>
    </location>
</feature>
<dbReference type="Gene3D" id="2.40.30.170">
    <property type="match status" value="1"/>
</dbReference>
<dbReference type="InterPro" id="IPR058636">
    <property type="entry name" value="Beta-barrel_YknX"/>
</dbReference>
<evidence type="ECO:0000313" key="8">
    <source>
        <dbReference type="EMBL" id="BCZ46052.1"/>
    </source>
</evidence>
<dbReference type="EMBL" id="AP024849">
    <property type="protein sequence ID" value="BCZ46052.1"/>
    <property type="molecule type" value="Genomic_DNA"/>
</dbReference>
<dbReference type="Proteomes" id="UP000824633">
    <property type="component" value="Chromosome"/>
</dbReference>
<evidence type="ECO:0000256" key="4">
    <source>
        <dbReference type="SAM" id="MobiDB-lite"/>
    </source>
</evidence>
<keyword evidence="5" id="KW-1133">Transmembrane helix</keyword>
<keyword evidence="5" id="KW-0812">Transmembrane</keyword>
<dbReference type="SUPFAM" id="SSF111369">
    <property type="entry name" value="HlyD-like secretion proteins"/>
    <property type="match status" value="1"/>
</dbReference>